<evidence type="ECO:0000256" key="3">
    <source>
        <dbReference type="ARBA" id="ARBA00023136"/>
    </source>
</evidence>
<dbReference type="Gene3D" id="2.40.160.50">
    <property type="entry name" value="membrane protein fhac: a member of the omp85/tpsb transporter family"/>
    <property type="match status" value="1"/>
</dbReference>
<accession>A0A1X4NQT1</accession>
<dbReference type="PANTHER" id="PTHR12815:SF42">
    <property type="entry name" value="BACTERIAL SURFACE ANTIGEN (D15) DOMAIN-CONTAINING PROTEIN"/>
    <property type="match status" value="1"/>
</dbReference>
<keyword evidence="7" id="KW-1185">Reference proteome</keyword>
<feature type="signal peptide" evidence="4">
    <location>
        <begin position="1"/>
        <end position="21"/>
    </location>
</feature>
<evidence type="ECO:0000256" key="4">
    <source>
        <dbReference type="SAM" id="SignalP"/>
    </source>
</evidence>
<dbReference type="PANTHER" id="PTHR12815">
    <property type="entry name" value="SORTING AND ASSEMBLY MACHINERY SAMM50 PROTEIN FAMILY MEMBER"/>
    <property type="match status" value="1"/>
</dbReference>
<evidence type="ECO:0000256" key="1">
    <source>
        <dbReference type="ARBA" id="ARBA00004370"/>
    </source>
</evidence>
<dbReference type="InterPro" id="IPR034746">
    <property type="entry name" value="POTRA"/>
</dbReference>
<sequence length="596" mass="63872">MYGLKRTALCAYLLAVPVMGAAQDLDLNISRDDDALRSPLKDAMSMFSLLDGEDPTPQSLIAAAQADYGRIVSYLYSVGRFSPVVSIKVDGREAAGISPFEAPRSIELILVEIDPGPRFRFGRAEIAPLAEGTQVPEGFAVGERAGTAVIRDAVEAGVSGWRDVGHAKARLSEQQIIADHPAREVDVRLGLSPGPRLRFGEVVVTGNDRVRRTRIREIAGLPEGGVFSPQDIAEAERRLRQTGVFSSVAISEAETPNADGTLDLALQVAEQKPRRFGFGAEVSTQEGGKLSAFWLHRNLFQGAERLRVEGEISGIGTDGEDIDYRLSLTYGRPATFTPDTEFFLIAGIEQLNEPGFSSNQAGIGAGLSHRFSEELNASFGLGYRYIDTKDAFGEREFQLLTATFGATYDTRNVELNPTEGFYLSTTGTPFLGLDDTESGFRLISDARAYVGLGADDKYVLAGRAQIGSVWGPSLEDTVPDYLFYSGGGGTVRGQPYQSLGVTADNGEFTGGQSFAALSAEIRATVRKNIGLVGFYDAGFITEESGFAGDSDWHAGAGIGLRYNTGIGPIRVDLATPTTGDGAGKDYEIYIGIGQAF</sequence>
<evidence type="ECO:0000259" key="5">
    <source>
        <dbReference type="PROSITE" id="PS51779"/>
    </source>
</evidence>
<comment type="subcellular location">
    <subcellularLocation>
        <location evidence="1">Membrane</location>
    </subcellularLocation>
</comment>
<dbReference type="PROSITE" id="PS51779">
    <property type="entry name" value="POTRA"/>
    <property type="match status" value="1"/>
</dbReference>
<keyword evidence="3" id="KW-0472">Membrane</keyword>
<keyword evidence="4" id="KW-0732">Signal</keyword>
<evidence type="ECO:0000313" key="7">
    <source>
        <dbReference type="Proteomes" id="UP000193926"/>
    </source>
</evidence>
<keyword evidence="2" id="KW-0812">Transmembrane</keyword>
<dbReference type="STRING" id="1123756.MGEO_01610"/>
<dbReference type="GO" id="GO:0019867">
    <property type="term" value="C:outer membrane"/>
    <property type="evidence" value="ECO:0007669"/>
    <property type="project" value="InterPro"/>
</dbReference>
<organism evidence="6 7">
    <name type="scientific">Marivita geojedonensis</name>
    <dbReference type="NCBI Taxonomy" id="1123756"/>
    <lineage>
        <taxon>Bacteria</taxon>
        <taxon>Pseudomonadati</taxon>
        <taxon>Pseudomonadota</taxon>
        <taxon>Alphaproteobacteria</taxon>
        <taxon>Rhodobacterales</taxon>
        <taxon>Roseobacteraceae</taxon>
        <taxon>Marivita</taxon>
    </lineage>
</organism>
<dbReference type="InterPro" id="IPR010827">
    <property type="entry name" value="BamA/TamA_POTRA"/>
</dbReference>
<dbReference type="InterPro" id="IPR039910">
    <property type="entry name" value="D15-like"/>
</dbReference>
<feature type="domain" description="POTRA" evidence="5">
    <location>
        <begin position="197"/>
        <end position="271"/>
    </location>
</feature>
<keyword evidence="2" id="KW-1134">Transmembrane beta strand</keyword>
<dbReference type="Gene3D" id="3.10.20.310">
    <property type="entry name" value="membrane protein fhac"/>
    <property type="match status" value="1"/>
</dbReference>
<dbReference type="InterPro" id="IPR000184">
    <property type="entry name" value="Bac_surfAg_D15"/>
</dbReference>
<evidence type="ECO:0000313" key="6">
    <source>
        <dbReference type="EMBL" id="OSQ53280.1"/>
    </source>
</evidence>
<dbReference type="Proteomes" id="UP000193926">
    <property type="component" value="Unassembled WGS sequence"/>
</dbReference>
<dbReference type="RefSeq" id="WP_085634943.1">
    <property type="nucleotide sequence ID" value="NZ_JFKC01000001.1"/>
</dbReference>
<evidence type="ECO:0000256" key="2">
    <source>
        <dbReference type="ARBA" id="ARBA00022452"/>
    </source>
</evidence>
<gene>
    <name evidence="6" type="ORF">MGEO_01610</name>
</gene>
<dbReference type="AlphaFoldDB" id="A0A1X4NQT1"/>
<feature type="chain" id="PRO_5012191558" description="POTRA domain-containing protein" evidence="4">
    <location>
        <begin position="22"/>
        <end position="596"/>
    </location>
</feature>
<comment type="caution">
    <text evidence="6">The sequence shown here is derived from an EMBL/GenBank/DDBJ whole genome shotgun (WGS) entry which is preliminary data.</text>
</comment>
<dbReference type="OrthoDB" id="9769707at2"/>
<dbReference type="EMBL" id="JFKC01000001">
    <property type="protein sequence ID" value="OSQ53280.1"/>
    <property type="molecule type" value="Genomic_DNA"/>
</dbReference>
<protein>
    <recommendedName>
        <fullName evidence="5">POTRA domain-containing protein</fullName>
    </recommendedName>
</protein>
<dbReference type="Pfam" id="PF01103">
    <property type="entry name" value="Omp85"/>
    <property type="match status" value="1"/>
</dbReference>
<dbReference type="Pfam" id="PF07244">
    <property type="entry name" value="POTRA"/>
    <property type="match status" value="1"/>
</dbReference>
<proteinExistence type="predicted"/>
<name>A0A1X4NQT1_9RHOB</name>
<reference evidence="6 7" key="1">
    <citation type="submission" date="2014-03" db="EMBL/GenBank/DDBJ databases">
        <title>The draft genome sequence of Marivita geojedonensis KCTC 23882.</title>
        <authorList>
            <person name="Lai Q."/>
            <person name="Shao Z."/>
        </authorList>
    </citation>
    <scope>NUCLEOTIDE SEQUENCE [LARGE SCALE GENOMIC DNA]</scope>
    <source>
        <strain evidence="6 7">DPG-138</strain>
    </source>
</reference>